<proteinExistence type="predicted"/>
<evidence type="ECO:0000313" key="2">
    <source>
        <dbReference type="Proteomes" id="UP001156856"/>
    </source>
</evidence>
<dbReference type="EMBL" id="BSPK01000071">
    <property type="protein sequence ID" value="GLS65380.1"/>
    <property type="molecule type" value="Genomic_DNA"/>
</dbReference>
<evidence type="ECO:0000313" key="1">
    <source>
        <dbReference type="EMBL" id="GLS65380.1"/>
    </source>
</evidence>
<gene>
    <name evidence="1" type="ORF">GCM10007888_37620</name>
</gene>
<keyword evidence="2" id="KW-1185">Reference proteome</keyword>
<dbReference type="Proteomes" id="UP001156856">
    <property type="component" value="Unassembled WGS sequence"/>
</dbReference>
<evidence type="ECO:0008006" key="3">
    <source>
        <dbReference type="Google" id="ProtNLM"/>
    </source>
</evidence>
<reference evidence="2" key="1">
    <citation type="journal article" date="2019" name="Int. J. Syst. Evol. Microbiol.">
        <title>The Global Catalogue of Microorganisms (GCM) 10K type strain sequencing project: providing services to taxonomists for standard genome sequencing and annotation.</title>
        <authorList>
            <consortium name="The Broad Institute Genomics Platform"/>
            <consortium name="The Broad Institute Genome Sequencing Center for Infectious Disease"/>
            <person name="Wu L."/>
            <person name="Ma J."/>
        </authorList>
    </citation>
    <scope>NUCLEOTIDE SEQUENCE [LARGE SCALE GENOMIC DNA]</scope>
    <source>
        <strain evidence="2">NBRC 107715</strain>
    </source>
</reference>
<name>A0ABQ6DMP8_9HYPH</name>
<accession>A0ABQ6DMP8</accession>
<sequence length="56" mass="5917">MKILASISSEEVLGGYQLTVETDDGQVTRLFATENYGLLALEPVESGGEGQNADEA</sequence>
<comment type="caution">
    <text evidence="1">The sequence shown here is derived from an EMBL/GenBank/DDBJ whole genome shotgun (WGS) entry which is preliminary data.</text>
</comment>
<protein>
    <recommendedName>
        <fullName evidence="3">PepSY domain-containing protein</fullName>
    </recommendedName>
</protein>
<organism evidence="1 2">
    <name type="scientific">Methylobacterium oxalidis</name>
    <dbReference type="NCBI Taxonomy" id="944322"/>
    <lineage>
        <taxon>Bacteria</taxon>
        <taxon>Pseudomonadati</taxon>
        <taxon>Pseudomonadota</taxon>
        <taxon>Alphaproteobacteria</taxon>
        <taxon>Hyphomicrobiales</taxon>
        <taxon>Methylobacteriaceae</taxon>
        <taxon>Methylobacterium</taxon>
    </lineage>
</organism>